<reference evidence="2" key="1">
    <citation type="submission" date="2021-02" db="EMBL/GenBank/DDBJ databases">
        <authorList>
            <person name="Palmer J.M."/>
        </authorList>
    </citation>
    <scope>NUCLEOTIDE SEQUENCE</scope>
    <source>
        <strain evidence="2">SCRP734</strain>
    </source>
</reference>
<dbReference type="OrthoDB" id="103359at2759"/>
<feature type="compositionally biased region" description="Basic residues" evidence="1">
    <location>
        <begin position="21"/>
        <end position="39"/>
    </location>
</feature>
<proteinExistence type="predicted"/>
<dbReference type="EMBL" id="JAGDFM010000029">
    <property type="protein sequence ID" value="KAG7390655.1"/>
    <property type="molecule type" value="Genomic_DNA"/>
</dbReference>
<keyword evidence="3" id="KW-1185">Reference proteome</keyword>
<name>A0A8T1WBJ8_9STRA</name>
<dbReference type="AlphaFoldDB" id="A0A8T1WBJ8"/>
<gene>
    <name evidence="2" type="primary">WDR60_4</name>
    <name evidence="2" type="ORF">PHYPSEUDO_007117</name>
</gene>
<feature type="region of interest" description="Disordered" evidence="1">
    <location>
        <begin position="1"/>
        <end position="44"/>
    </location>
</feature>
<evidence type="ECO:0000313" key="2">
    <source>
        <dbReference type="EMBL" id="KAG7390655.1"/>
    </source>
</evidence>
<sequence length="565" mass="63694">MSARQTPPSRGDSELPWKFPLTKKPRRTKKDGTPRKPRRGWGPYRSVPNERAVVFHLQLDVQHLQQEVHNFTLVREILKSKSLILRHSPEGSLCRLVNEYFRVFRKGVALQEPGRKKLVDARYRYQRAFMFSVMDEHVDLGNGIHGSDIMMEQMARYSLFLRFICMEGKVESIVAAEDTVMVTHKGTLQFQVLRSSIEMIFPHILGNAWLVSQLVGQLVVAPGRSTFHFNAAGKCFRYDVDMDFVAAFANVVKDPRLVDELLGQALISENALIGVIDEEPTLSTCVSDDGLPWEDCKSKEGEEKAPATPRVDACIIKRVGCCRRSEKQNEQIVAKPTSCATACSAREFCQQVVENIVDGYFYAFAEGYQEDVQLPSEVSQLEFLLQRFASQMQAGVETPVNCVKKRWRVLSECFEVLSFQQKGVAQTECDKNCNLCLVKSSAGYILRITVYTIQSVFPHLVSNMPLLDILVGKVIVVPSQISFTVEKNTGRISRVSESMDFAAAIAELLPDRQDLSLVVSQALLVRDGVDCGRFEQRNEPNRARKGHHEDLLTASHTMSITDILN</sequence>
<dbReference type="Proteomes" id="UP000694044">
    <property type="component" value="Unassembled WGS sequence"/>
</dbReference>
<organism evidence="2 3">
    <name type="scientific">Phytophthora pseudosyringae</name>
    <dbReference type="NCBI Taxonomy" id="221518"/>
    <lineage>
        <taxon>Eukaryota</taxon>
        <taxon>Sar</taxon>
        <taxon>Stramenopiles</taxon>
        <taxon>Oomycota</taxon>
        <taxon>Peronosporomycetes</taxon>
        <taxon>Peronosporales</taxon>
        <taxon>Peronosporaceae</taxon>
        <taxon>Phytophthora</taxon>
    </lineage>
</organism>
<evidence type="ECO:0000313" key="3">
    <source>
        <dbReference type="Proteomes" id="UP000694044"/>
    </source>
</evidence>
<comment type="caution">
    <text evidence="2">The sequence shown here is derived from an EMBL/GenBank/DDBJ whole genome shotgun (WGS) entry which is preliminary data.</text>
</comment>
<evidence type="ECO:0000256" key="1">
    <source>
        <dbReference type="SAM" id="MobiDB-lite"/>
    </source>
</evidence>
<protein>
    <submittedName>
        <fullName evidence="2">WD repeat-containing protein 60</fullName>
    </submittedName>
</protein>
<accession>A0A8T1WBJ8</accession>